<dbReference type="AlphaFoldDB" id="A0A177CTP9"/>
<dbReference type="GeneID" id="28770024"/>
<feature type="transmembrane region" description="Helical" evidence="1">
    <location>
        <begin position="6"/>
        <end position="25"/>
    </location>
</feature>
<evidence type="ECO:0000313" key="2">
    <source>
        <dbReference type="EMBL" id="OAG10903.1"/>
    </source>
</evidence>
<accession>A0A177CTP9</accession>
<evidence type="ECO:0000313" key="3">
    <source>
        <dbReference type="Proteomes" id="UP000077069"/>
    </source>
</evidence>
<dbReference type="Proteomes" id="UP000077069">
    <property type="component" value="Unassembled WGS sequence"/>
</dbReference>
<keyword evidence="1" id="KW-1133">Transmembrane helix</keyword>
<dbReference type="EMBL" id="KV441549">
    <property type="protein sequence ID" value="OAG10903.1"/>
    <property type="molecule type" value="Genomic_DNA"/>
</dbReference>
<gene>
    <name evidence="2" type="ORF">CC84DRAFT_497386</name>
</gene>
<proteinExistence type="predicted"/>
<organism evidence="2 3">
    <name type="scientific">Paraphaeosphaeria sporulosa</name>
    <dbReference type="NCBI Taxonomy" id="1460663"/>
    <lineage>
        <taxon>Eukaryota</taxon>
        <taxon>Fungi</taxon>
        <taxon>Dikarya</taxon>
        <taxon>Ascomycota</taxon>
        <taxon>Pezizomycotina</taxon>
        <taxon>Dothideomycetes</taxon>
        <taxon>Pleosporomycetidae</taxon>
        <taxon>Pleosporales</taxon>
        <taxon>Massarineae</taxon>
        <taxon>Didymosphaeriaceae</taxon>
        <taxon>Paraphaeosphaeria</taxon>
    </lineage>
</organism>
<reference evidence="2 3" key="1">
    <citation type="submission" date="2016-05" db="EMBL/GenBank/DDBJ databases">
        <title>Comparative analysis of secretome profiles of manganese(II)-oxidizing ascomycete fungi.</title>
        <authorList>
            <consortium name="DOE Joint Genome Institute"/>
            <person name="Zeiner C.A."/>
            <person name="Purvine S.O."/>
            <person name="Zink E.M."/>
            <person name="Wu S."/>
            <person name="Pasa-Tolic L."/>
            <person name="Chaput D.L."/>
            <person name="Haridas S."/>
            <person name="Grigoriev I.V."/>
            <person name="Santelli C.M."/>
            <person name="Hansel C.M."/>
        </authorList>
    </citation>
    <scope>NUCLEOTIDE SEQUENCE [LARGE SCALE GENOMIC DNA]</scope>
    <source>
        <strain evidence="2 3">AP3s5-JAC2a</strain>
    </source>
</reference>
<evidence type="ECO:0000256" key="1">
    <source>
        <dbReference type="SAM" id="Phobius"/>
    </source>
</evidence>
<protein>
    <submittedName>
        <fullName evidence="2">Uncharacterized protein</fullName>
    </submittedName>
</protein>
<keyword evidence="1" id="KW-0472">Membrane</keyword>
<keyword evidence="1" id="KW-0812">Transmembrane</keyword>
<dbReference type="InParanoid" id="A0A177CTP9"/>
<name>A0A177CTP9_9PLEO</name>
<dbReference type="RefSeq" id="XP_018041268.1">
    <property type="nucleotide sequence ID" value="XM_018186538.1"/>
</dbReference>
<keyword evidence="3" id="KW-1185">Reference proteome</keyword>
<sequence length="77" mass="8924">MAERTGSLALRILWSYVVLFAWWDLHMHSTGSENEWIRLKLRRGTCCGLRKEVHCSMFLSRAKGWCCRSVHVSPATT</sequence>